<dbReference type="EMBL" id="FMYM01000008">
    <property type="protein sequence ID" value="SDC40991.1"/>
    <property type="molecule type" value="Genomic_DNA"/>
</dbReference>
<protein>
    <submittedName>
        <fullName evidence="3">Sporulation lipoprotein YhcN/YlaJ (Spore_YhcN_YlaJ)</fullName>
    </submittedName>
</protein>
<evidence type="ECO:0000256" key="2">
    <source>
        <dbReference type="SAM" id="SignalP"/>
    </source>
</evidence>
<accession>A0A1G6LCS5</accession>
<evidence type="ECO:0000313" key="4">
    <source>
        <dbReference type="Proteomes" id="UP000242662"/>
    </source>
</evidence>
<dbReference type="InterPro" id="IPR019076">
    <property type="entry name" value="Spore_lipoprot_YhcN/YlaJ-like"/>
</dbReference>
<keyword evidence="1" id="KW-0175">Coiled coil</keyword>
<organism evidence="3 4">
    <name type="scientific">Shouchella lonarensis</name>
    <dbReference type="NCBI Taxonomy" id="1464122"/>
    <lineage>
        <taxon>Bacteria</taxon>
        <taxon>Bacillati</taxon>
        <taxon>Bacillota</taxon>
        <taxon>Bacilli</taxon>
        <taxon>Bacillales</taxon>
        <taxon>Bacillaceae</taxon>
        <taxon>Shouchella</taxon>
    </lineage>
</organism>
<proteinExistence type="predicted"/>
<keyword evidence="2" id="KW-0732">Signal</keyword>
<feature type="coiled-coil region" evidence="1">
    <location>
        <begin position="107"/>
        <end position="134"/>
    </location>
</feature>
<feature type="chain" id="PRO_5039575566" evidence="2">
    <location>
        <begin position="23"/>
        <end position="145"/>
    </location>
</feature>
<evidence type="ECO:0000313" key="3">
    <source>
        <dbReference type="EMBL" id="SDC40991.1"/>
    </source>
</evidence>
<dbReference type="AlphaFoldDB" id="A0A1G6LCS5"/>
<sequence length="145" mass="16596">MNKKIAAMAMCLLIFLSGCTMQEDEKGAAFKLQAVSEHEQGAADGAKDELLEMEEVTSVRGIQFEDQILLAVHVKHGDRLQLQDVRKRGHKQIEKLYPHMKVQISTDKKVYKELEDAEEELKAHQLDTPLLRKKAQEITQHMNMK</sequence>
<evidence type="ECO:0000256" key="1">
    <source>
        <dbReference type="SAM" id="Coils"/>
    </source>
</evidence>
<dbReference type="RefSeq" id="WP_090776091.1">
    <property type="nucleotide sequence ID" value="NZ_FMYM01000008.1"/>
</dbReference>
<dbReference type="Proteomes" id="UP000242662">
    <property type="component" value="Unassembled WGS sequence"/>
</dbReference>
<keyword evidence="4" id="KW-1185">Reference proteome</keyword>
<dbReference type="STRING" id="1464122.SAMN05421737_10883"/>
<keyword evidence="3" id="KW-0449">Lipoprotein</keyword>
<name>A0A1G6LCS5_9BACI</name>
<feature type="signal peptide" evidence="2">
    <location>
        <begin position="1"/>
        <end position="22"/>
    </location>
</feature>
<dbReference type="OrthoDB" id="2885813at2"/>
<dbReference type="PROSITE" id="PS51257">
    <property type="entry name" value="PROKAR_LIPOPROTEIN"/>
    <property type="match status" value="1"/>
</dbReference>
<dbReference type="Pfam" id="PF09580">
    <property type="entry name" value="Spore_YhcN_YlaJ"/>
    <property type="match status" value="1"/>
</dbReference>
<gene>
    <name evidence="3" type="ORF">SAMN05421737_10883</name>
</gene>
<reference evidence="4" key="1">
    <citation type="submission" date="2016-09" db="EMBL/GenBank/DDBJ databases">
        <authorList>
            <person name="Varghese N."/>
            <person name="Submissions S."/>
        </authorList>
    </citation>
    <scope>NUCLEOTIDE SEQUENCE [LARGE SCALE GENOMIC DNA]</scope>
    <source>
        <strain evidence="4">25nlg</strain>
    </source>
</reference>